<feature type="non-terminal residue" evidence="1">
    <location>
        <position position="1"/>
    </location>
</feature>
<protein>
    <submittedName>
        <fullName evidence="1">Uncharacterized protein</fullName>
    </submittedName>
</protein>
<dbReference type="Gene3D" id="2.40.128.20">
    <property type="match status" value="1"/>
</dbReference>
<reference evidence="1" key="1">
    <citation type="submission" date="2022-03" db="EMBL/GenBank/DDBJ databases">
        <authorList>
            <person name="Martin C."/>
        </authorList>
    </citation>
    <scope>NUCLEOTIDE SEQUENCE</scope>
</reference>
<dbReference type="Proteomes" id="UP000749559">
    <property type="component" value="Unassembled WGS sequence"/>
</dbReference>
<dbReference type="AlphaFoldDB" id="A0A8J1TUL0"/>
<name>A0A8J1TUL0_OWEFU</name>
<dbReference type="OrthoDB" id="565904at2759"/>
<proteinExistence type="predicted"/>
<comment type="caution">
    <text evidence="1">The sequence shown here is derived from an EMBL/GenBank/DDBJ whole genome shotgun (WGS) entry which is preliminary data.</text>
</comment>
<dbReference type="EMBL" id="CAIIXF020000003">
    <property type="protein sequence ID" value="CAH1779544.1"/>
    <property type="molecule type" value="Genomic_DNA"/>
</dbReference>
<sequence>VIYVTNKRHNKAKDTNANKQTNKLFTFCLEVNLCNITQDAVRIPGKMQRVKYVIFFLLTTVNAEKCVLNMTSLDLQANFDFDKYMGRWFEVKAWIGRGIDVDSLLDNFSIIYTKQSSGVADIFSTGTPKNSSECLPLFGSGLKMQLVSSSGRHPTRLAYRITNTSSGTFVDREYYVVDTDFYNYALIVTCAWGSILYANGTCLPDPMVRVLSRTTNLRTVDETRVYDIINKDICHASFDEFRSNIHGTPCNVSSTGDAPGPGISSSPWLELSSWLHSFVVLISIFNCYSQNQLLK</sequence>
<dbReference type="SUPFAM" id="SSF50814">
    <property type="entry name" value="Lipocalins"/>
    <property type="match status" value="1"/>
</dbReference>
<keyword evidence="2" id="KW-1185">Reference proteome</keyword>
<accession>A0A8J1TUL0</accession>
<gene>
    <name evidence="1" type="ORF">OFUS_LOCUS6345</name>
</gene>
<dbReference type="InterPro" id="IPR012674">
    <property type="entry name" value="Calycin"/>
</dbReference>
<dbReference type="GO" id="GO:0008289">
    <property type="term" value="F:lipid binding"/>
    <property type="evidence" value="ECO:0007669"/>
    <property type="project" value="UniProtKB-KW"/>
</dbReference>
<organism evidence="1 2">
    <name type="scientific">Owenia fusiformis</name>
    <name type="common">Polychaete worm</name>
    <dbReference type="NCBI Taxonomy" id="6347"/>
    <lineage>
        <taxon>Eukaryota</taxon>
        <taxon>Metazoa</taxon>
        <taxon>Spiralia</taxon>
        <taxon>Lophotrochozoa</taxon>
        <taxon>Annelida</taxon>
        <taxon>Polychaeta</taxon>
        <taxon>Sedentaria</taxon>
        <taxon>Canalipalpata</taxon>
        <taxon>Sabellida</taxon>
        <taxon>Oweniida</taxon>
        <taxon>Oweniidae</taxon>
        <taxon>Owenia</taxon>
    </lineage>
</organism>
<evidence type="ECO:0000313" key="1">
    <source>
        <dbReference type="EMBL" id="CAH1779544.1"/>
    </source>
</evidence>
<evidence type="ECO:0000313" key="2">
    <source>
        <dbReference type="Proteomes" id="UP000749559"/>
    </source>
</evidence>